<name>A0A1G1W877_9BACT</name>
<evidence type="ECO:0000313" key="3">
    <source>
        <dbReference type="Proteomes" id="UP000176631"/>
    </source>
</evidence>
<dbReference type="Pfam" id="PF04977">
    <property type="entry name" value="DivIC"/>
    <property type="match status" value="1"/>
</dbReference>
<feature type="coiled-coil region" evidence="1">
    <location>
        <begin position="34"/>
        <end position="68"/>
    </location>
</feature>
<keyword evidence="1" id="KW-0175">Coiled coil</keyword>
<proteinExistence type="predicted"/>
<protein>
    <recommendedName>
        <fullName evidence="4">Septum formation initiator</fullName>
    </recommendedName>
</protein>
<dbReference type="EMBL" id="MHCP01000019">
    <property type="protein sequence ID" value="OGY23883.1"/>
    <property type="molecule type" value="Genomic_DNA"/>
</dbReference>
<sequence>MRLIIQLLIILLLSTVTLALSKDVYTQFKKFREISNIENKVQKSAEENKELEEKLEESKSEFSLEKEARSKLGYQKRGEVLYVVDLGGADKETTKKKENWQKWLDLFLH</sequence>
<reference evidence="2 3" key="1">
    <citation type="journal article" date="2016" name="Nat. Commun.">
        <title>Thousands of microbial genomes shed light on interconnected biogeochemical processes in an aquifer system.</title>
        <authorList>
            <person name="Anantharaman K."/>
            <person name="Brown C.T."/>
            <person name="Hug L.A."/>
            <person name="Sharon I."/>
            <person name="Castelle C.J."/>
            <person name="Probst A.J."/>
            <person name="Thomas B.C."/>
            <person name="Singh A."/>
            <person name="Wilkins M.J."/>
            <person name="Karaoz U."/>
            <person name="Brodie E.L."/>
            <person name="Williams K.H."/>
            <person name="Hubbard S.S."/>
            <person name="Banfield J.F."/>
        </authorList>
    </citation>
    <scope>NUCLEOTIDE SEQUENCE [LARGE SCALE GENOMIC DNA]</scope>
</reference>
<organism evidence="2 3">
    <name type="scientific">Candidatus Woykebacteria bacterium RBG_13_40_15</name>
    <dbReference type="NCBI Taxonomy" id="1802593"/>
    <lineage>
        <taxon>Bacteria</taxon>
        <taxon>Candidatus Woykeibacteriota</taxon>
    </lineage>
</organism>
<gene>
    <name evidence="2" type="ORF">A2172_05105</name>
</gene>
<evidence type="ECO:0008006" key="4">
    <source>
        <dbReference type="Google" id="ProtNLM"/>
    </source>
</evidence>
<evidence type="ECO:0000256" key="1">
    <source>
        <dbReference type="SAM" id="Coils"/>
    </source>
</evidence>
<accession>A0A1G1W877</accession>
<evidence type="ECO:0000313" key="2">
    <source>
        <dbReference type="EMBL" id="OGY23883.1"/>
    </source>
</evidence>
<dbReference type="AlphaFoldDB" id="A0A1G1W877"/>
<comment type="caution">
    <text evidence="2">The sequence shown here is derived from an EMBL/GenBank/DDBJ whole genome shotgun (WGS) entry which is preliminary data.</text>
</comment>
<dbReference type="InterPro" id="IPR007060">
    <property type="entry name" value="FtsL/DivIC"/>
</dbReference>
<dbReference type="Proteomes" id="UP000176631">
    <property type="component" value="Unassembled WGS sequence"/>
</dbReference>